<comment type="caution">
    <text evidence="9">The sequence shown here is derived from an EMBL/GenBank/DDBJ whole genome shotgun (WGS) entry which is preliminary data.</text>
</comment>
<feature type="compositionally biased region" description="Basic and acidic residues" evidence="7">
    <location>
        <begin position="630"/>
        <end position="643"/>
    </location>
</feature>
<dbReference type="GO" id="GO:0008622">
    <property type="term" value="C:epsilon DNA polymerase complex"/>
    <property type="evidence" value="ECO:0007669"/>
    <property type="project" value="InterPro"/>
</dbReference>
<keyword evidence="6" id="KW-0411">Iron-sulfur</keyword>
<feature type="region of interest" description="Disordered" evidence="7">
    <location>
        <begin position="553"/>
        <end position="653"/>
    </location>
</feature>
<feature type="domain" description="Reverse transcriptase" evidence="8">
    <location>
        <begin position="1"/>
        <end position="67"/>
    </location>
</feature>
<dbReference type="GO" id="GO:0000278">
    <property type="term" value="P:mitotic cell cycle"/>
    <property type="evidence" value="ECO:0007669"/>
    <property type="project" value="TreeGrafter"/>
</dbReference>
<dbReference type="Proteomes" id="UP000265515">
    <property type="component" value="Unassembled WGS sequence"/>
</dbReference>
<comment type="cofactor">
    <cofactor evidence="6">
        <name>[4Fe-4S] cluster</name>
        <dbReference type="ChEBI" id="CHEBI:49883"/>
    </cofactor>
</comment>
<evidence type="ECO:0000256" key="7">
    <source>
        <dbReference type="SAM" id="MobiDB-lite"/>
    </source>
</evidence>
<dbReference type="PANTHER" id="PTHR10670">
    <property type="entry name" value="DNA POLYMERASE EPSILON CATALYTIC SUBUNIT A"/>
    <property type="match status" value="1"/>
</dbReference>
<comment type="function">
    <text evidence="6">DNA polymerase II participates in chromosomal DNA replication.</text>
</comment>
<keyword evidence="6" id="KW-0863">Zinc-finger</keyword>
<dbReference type="Pfam" id="PF17919">
    <property type="entry name" value="RT_RNaseH_2"/>
    <property type="match status" value="1"/>
</dbReference>
<keyword evidence="4 6" id="KW-0239">DNA-directed DNA polymerase</keyword>
<dbReference type="CDD" id="cd09274">
    <property type="entry name" value="RNase_HI_RT_Ty3"/>
    <property type="match status" value="1"/>
</dbReference>
<reference evidence="9 10" key="1">
    <citation type="journal article" date="2018" name="Cell">
        <title>The Chara Genome: Secondary Complexity and Implications for Plant Terrestrialization.</title>
        <authorList>
            <person name="Nishiyama T."/>
            <person name="Sakayama H."/>
            <person name="Vries J.D."/>
            <person name="Buschmann H."/>
            <person name="Saint-Marcoux D."/>
            <person name="Ullrich K.K."/>
            <person name="Haas F.B."/>
            <person name="Vanderstraeten L."/>
            <person name="Becker D."/>
            <person name="Lang D."/>
            <person name="Vosolsobe S."/>
            <person name="Rombauts S."/>
            <person name="Wilhelmsson P.K.I."/>
            <person name="Janitza P."/>
            <person name="Kern R."/>
            <person name="Heyl A."/>
            <person name="Rumpler F."/>
            <person name="Villalobos L.I.A.C."/>
            <person name="Clay J.M."/>
            <person name="Skokan R."/>
            <person name="Toyoda A."/>
            <person name="Suzuki Y."/>
            <person name="Kagoshima H."/>
            <person name="Schijlen E."/>
            <person name="Tajeshwar N."/>
            <person name="Catarino B."/>
            <person name="Hetherington A.J."/>
            <person name="Saltykova A."/>
            <person name="Bonnot C."/>
            <person name="Breuninger H."/>
            <person name="Symeonidi A."/>
            <person name="Radhakrishnan G.V."/>
            <person name="Van Nieuwerburgh F."/>
            <person name="Deforce D."/>
            <person name="Chang C."/>
            <person name="Karol K.G."/>
            <person name="Hedrich R."/>
            <person name="Ulvskov P."/>
            <person name="Glockner G."/>
            <person name="Delwiche C.F."/>
            <person name="Petrasek J."/>
            <person name="Van de Peer Y."/>
            <person name="Friml J."/>
            <person name="Beilby M."/>
            <person name="Dolan L."/>
            <person name="Kohara Y."/>
            <person name="Sugano S."/>
            <person name="Fujiyama A."/>
            <person name="Delaux P.-M."/>
            <person name="Quint M."/>
            <person name="TheiBen G."/>
            <person name="Hagemann M."/>
            <person name="Harholt J."/>
            <person name="Dunand C."/>
            <person name="Zachgo S."/>
            <person name="Langdale J."/>
            <person name="Maumus F."/>
            <person name="Straeten D.V.D."/>
            <person name="Gould S.B."/>
            <person name="Rensing S.A."/>
        </authorList>
    </citation>
    <scope>NUCLEOTIDE SEQUENCE [LARGE SCALE GENOMIC DNA]</scope>
    <source>
        <strain evidence="9 10">S276</strain>
    </source>
</reference>
<evidence type="ECO:0000256" key="1">
    <source>
        <dbReference type="ARBA" id="ARBA00022679"/>
    </source>
</evidence>
<comment type="catalytic activity">
    <reaction evidence="6">
        <text>DNA(n) + a 2'-deoxyribonucleoside 5'-triphosphate = DNA(n+1) + diphosphate</text>
        <dbReference type="Rhea" id="RHEA:22508"/>
        <dbReference type="Rhea" id="RHEA-COMP:17339"/>
        <dbReference type="Rhea" id="RHEA-COMP:17340"/>
        <dbReference type="ChEBI" id="CHEBI:33019"/>
        <dbReference type="ChEBI" id="CHEBI:61560"/>
        <dbReference type="ChEBI" id="CHEBI:173112"/>
        <dbReference type="EC" id="2.7.7.7"/>
    </reaction>
</comment>
<feature type="region of interest" description="Disordered" evidence="7">
    <location>
        <begin position="1350"/>
        <end position="1369"/>
    </location>
</feature>
<keyword evidence="1 6" id="KW-0808">Transferase</keyword>
<dbReference type="OrthoDB" id="10060449at2759"/>
<dbReference type="OMA" id="DWRTHEE"/>
<evidence type="ECO:0000256" key="5">
    <source>
        <dbReference type="ARBA" id="ARBA00023125"/>
    </source>
</evidence>
<evidence type="ECO:0000313" key="9">
    <source>
        <dbReference type="EMBL" id="GBG71097.1"/>
    </source>
</evidence>
<dbReference type="InterPro" id="IPR000477">
    <property type="entry name" value="RT_dom"/>
</dbReference>
<dbReference type="Pfam" id="PF22912">
    <property type="entry name" value="zf-DPOE"/>
    <property type="match status" value="1"/>
</dbReference>
<dbReference type="GO" id="GO:0006297">
    <property type="term" value="P:nucleotide-excision repair, DNA gap filling"/>
    <property type="evidence" value="ECO:0007669"/>
    <property type="project" value="TreeGrafter"/>
</dbReference>
<comment type="similarity">
    <text evidence="6">Belongs to the DNA polymerase type-B family.</text>
</comment>
<dbReference type="Pfam" id="PF00078">
    <property type="entry name" value="RVT_1"/>
    <property type="match status" value="1"/>
</dbReference>
<dbReference type="GO" id="GO:0008310">
    <property type="term" value="F:single-stranded DNA 3'-5' DNA exonuclease activity"/>
    <property type="evidence" value="ECO:0007669"/>
    <property type="project" value="TreeGrafter"/>
</dbReference>
<keyword evidence="6" id="KW-0862">Zinc</keyword>
<dbReference type="GO" id="GO:0006287">
    <property type="term" value="P:base-excision repair, gap-filling"/>
    <property type="evidence" value="ECO:0007669"/>
    <property type="project" value="TreeGrafter"/>
</dbReference>
<feature type="compositionally biased region" description="Low complexity" evidence="7">
    <location>
        <begin position="577"/>
        <end position="593"/>
    </location>
</feature>
<keyword evidence="10" id="KW-1185">Reference proteome</keyword>
<evidence type="ECO:0000313" key="10">
    <source>
        <dbReference type="Proteomes" id="UP000265515"/>
    </source>
</evidence>
<dbReference type="GO" id="GO:0003887">
    <property type="term" value="F:DNA-directed DNA polymerase activity"/>
    <property type="evidence" value="ECO:0007669"/>
    <property type="project" value="UniProtKB-KW"/>
</dbReference>
<dbReference type="InterPro" id="IPR054475">
    <property type="entry name" value="Znf-DPOE"/>
</dbReference>
<dbReference type="FunFam" id="3.30.70.270:FF:000020">
    <property type="entry name" value="Transposon Tf2-6 polyprotein-like Protein"/>
    <property type="match status" value="1"/>
</dbReference>
<dbReference type="Pfam" id="PF22634">
    <property type="entry name" value="POL2_thumb"/>
    <property type="match status" value="1"/>
</dbReference>
<dbReference type="CDD" id="cd01647">
    <property type="entry name" value="RT_LTR"/>
    <property type="match status" value="1"/>
</dbReference>
<dbReference type="InterPro" id="IPR041577">
    <property type="entry name" value="RT_RNaseH_2"/>
</dbReference>
<dbReference type="EMBL" id="BFEA01000140">
    <property type="protein sequence ID" value="GBG71097.1"/>
    <property type="molecule type" value="Genomic_DNA"/>
</dbReference>
<proteinExistence type="inferred from homology"/>
<dbReference type="GO" id="GO:0006272">
    <property type="term" value="P:leading strand elongation"/>
    <property type="evidence" value="ECO:0007669"/>
    <property type="project" value="TreeGrafter"/>
</dbReference>
<organism evidence="9 10">
    <name type="scientific">Chara braunii</name>
    <name type="common">Braun's stonewort</name>
    <dbReference type="NCBI Taxonomy" id="69332"/>
    <lineage>
        <taxon>Eukaryota</taxon>
        <taxon>Viridiplantae</taxon>
        <taxon>Streptophyta</taxon>
        <taxon>Charophyceae</taxon>
        <taxon>Charales</taxon>
        <taxon>Characeae</taxon>
        <taxon>Chara</taxon>
    </lineage>
</organism>
<dbReference type="Gramene" id="GBG71097">
    <property type="protein sequence ID" value="GBG71097"/>
    <property type="gene ID" value="CBR_g8396"/>
</dbReference>
<keyword evidence="3 6" id="KW-0235">DNA replication</keyword>
<keyword evidence="2 6" id="KW-0548">Nucleotidyltransferase</keyword>
<dbReference type="PROSITE" id="PS50878">
    <property type="entry name" value="RT_POL"/>
    <property type="match status" value="1"/>
</dbReference>
<feature type="compositionally biased region" description="Basic residues" evidence="7">
    <location>
        <begin position="421"/>
        <end position="434"/>
    </location>
</feature>
<keyword evidence="6" id="KW-0539">Nucleus</keyword>
<protein>
    <recommendedName>
        <fullName evidence="6">DNA polymerase epsilon catalytic subunit</fullName>
        <ecNumber evidence="6">2.7.7.7</ecNumber>
    </recommendedName>
</protein>
<comment type="subcellular location">
    <subcellularLocation>
        <location evidence="6">Nucleus</location>
    </subcellularLocation>
</comment>
<dbReference type="EC" id="2.7.7.7" evidence="6"/>
<feature type="compositionally biased region" description="Polar residues" evidence="7">
    <location>
        <begin position="1357"/>
        <end position="1369"/>
    </location>
</feature>
<keyword evidence="5 6" id="KW-0238">DNA-binding</keyword>
<dbReference type="GO" id="GO:0051539">
    <property type="term" value="F:4 iron, 4 sulfur cluster binding"/>
    <property type="evidence" value="ECO:0007669"/>
    <property type="project" value="UniProtKB-KW"/>
</dbReference>
<evidence type="ECO:0000256" key="6">
    <source>
        <dbReference type="RuleBase" id="RU365029"/>
    </source>
</evidence>
<evidence type="ECO:0000259" key="8">
    <source>
        <dbReference type="PROSITE" id="PS50878"/>
    </source>
</evidence>
<dbReference type="Gene3D" id="3.30.70.270">
    <property type="match status" value="2"/>
</dbReference>
<dbReference type="SUPFAM" id="SSF56672">
    <property type="entry name" value="DNA/RNA polymerases"/>
    <property type="match status" value="1"/>
</dbReference>
<dbReference type="GO" id="GO:0045004">
    <property type="term" value="P:DNA replication proofreading"/>
    <property type="evidence" value="ECO:0007669"/>
    <property type="project" value="TreeGrafter"/>
</dbReference>
<feature type="region of interest" description="Disordered" evidence="7">
    <location>
        <begin position="411"/>
        <end position="541"/>
    </location>
</feature>
<evidence type="ECO:0000256" key="4">
    <source>
        <dbReference type="ARBA" id="ARBA00022932"/>
    </source>
</evidence>
<feature type="region of interest" description="Disordered" evidence="7">
    <location>
        <begin position="1281"/>
        <end position="1305"/>
    </location>
</feature>
<dbReference type="SMART" id="SM01159">
    <property type="entry name" value="DUF1744"/>
    <property type="match status" value="1"/>
</dbReference>
<feature type="region of interest" description="Disordered" evidence="7">
    <location>
        <begin position="362"/>
        <end position="397"/>
    </location>
</feature>
<sequence length="1633" mass="183767">MNRIFHDYLDKFVIVYLDDMLIFSKTVEEHVAHLDKVLSLLRQHKFKINGEKCEFGRTRVLYLGHEISAEGLKPDDAKVASIRDWPRPQSVTEMRSFLGMTCYYRTFVKNYSIVAAPLIDLTRLDSPWEWTDECEAAFRHLKHALTHYEVLKLPDPDKPFIVTTDASQYGIGAVLAQQEGPKLRPVEYMFKKIPLQKLAKPTYEKERYAVYKALTHWRHYLLGRFFILRTDHQTLRWMRTQPVLSDALKRWIEVIEQYDFDPQYLKGEYNKVADALSRRPDFSDVMKSYLRKWCKEPGDVDIRTIVDWDYYRTRLGSAIQKIITIPAAMQRVTNPVPRVQHPDWLWKKLREKDDKYRQRSIKDMFGRMPPARTNGDDCASDSLNDKDSAPGNKSDAVPKKVVVVGDVEDGGLTASKTLGKGTKKAVVKRVKKGKGASDVKKSAKGGTEQANGAAPNGALEHDEGSCTIPPKEGNEDGADGEQRAGMCAKDASAEERVSTAEEGPGRADAQENGSMDINVDDSTLRDNARAEDNGANDGDVTVGAEMVDGADVQGHDMVEGGPASNGSVRAEDDVAKGGDATNDGGAAANGNTTVEGSESAAAKESRKRKGKAIARDGNGGPPKKSKKAGKKEELKRRRLREMEEANPTQQGRRLREELRQGVRAFFRHKEASLTSSHWQIDVPESHFRSASRELSAHLSDPDVEGIYETKMPLHVNAILAMGCVCTVDPSAKGRSVAEGFSIEELHIKSTAGCSYLSDASNTLTFFFLYQSSCDTRGIYAFFVPLSNSIQLLVVNPFMNKEVVPTLLERHYKEVMRCLAVEAGEANAPPADLACKVDYVANDVEAAKKLQQFLLQYNVLLRTEGVTWQEVTLSHLAYALQAPREIVDLCLLSSSAMGHIRGGTVWTQKLALWKEIYVRCRLPETADAVYNQLLFDNRFICDEAGDPYPWQGPRGPYEWKWAEQGIFKVGHLWDENRKDWRTHEEMDLALHGRMKKAQRVKDMRDAIPSRWVEMLKKDEVAGGQWVKLKGNEAPERLYRVKQILWMSDNGMPDLGGISEEEEASFADEVQQPELVYAGAYRTVCVELKVHHLAVNALLKCSQVNELEGGSLLGVDIQQLGGPTDLPMGACTTYDDVASCGSAFRILKQMVQALVSDAVGSSNVYADALLQHLYRWLCSPQSKLHDPALHRILHKVMQKVFALLLGEIKKLGAMVVYADFSKIVICTGKRKMQAAEGYCVYLLETLRSRELFEWVELIPERYWHTLLFMDQFNYGGIQATPSKGSKNTGAANSQGISESQSSVDKKDEMDHPDIISCWNIVEYLPKATQEYFVVVVSEYIYIPWKHGIDKDREREASREQQSQPGTQSVTVAATADIEEEEKKFLRQQIASYFTDKLLRIVKDVQRHVGLSKRNVEGDVSSAATPLSTPASSQDFAVQMGVLIDNHSPALAFIKTICAVMMLDQTVDQKVRIMRKNLLKLVHVREFAEEAEFKNPCVSFTLPNVICSYCNDCRDLDLCRDTALLAREWRCAVPQCGQPYDRDWIENALLQVVRQRARLYQLQDLKCQRCRQVKADRLAEQCKCAGPFCCTESPLEFRQRLRVFLNIARYHGFILLQEAVEWLLEIDAAAVDPGGK</sequence>
<dbReference type="InterPro" id="IPR029703">
    <property type="entry name" value="POL2"/>
</dbReference>
<dbReference type="STRING" id="69332.A0A388KM27"/>
<dbReference type="GO" id="GO:0008270">
    <property type="term" value="F:zinc ion binding"/>
    <property type="evidence" value="ECO:0007669"/>
    <property type="project" value="UniProtKB-KW"/>
</dbReference>
<keyword evidence="6" id="KW-0004">4Fe-4S</keyword>
<keyword evidence="6" id="KW-0408">Iron</keyword>
<evidence type="ECO:0000256" key="2">
    <source>
        <dbReference type="ARBA" id="ARBA00022695"/>
    </source>
</evidence>
<dbReference type="Pfam" id="PF23250">
    <property type="entry name" value="zf_DPOE_2"/>
    <property type="match status" value="1"/>
</dbReference>
<dbReference type="FunFam" id="3.30.70.270:FF:000003">
    <property type="entry name" value="Transposon Ty3-G Gag-Pol polyprotein"/>
    <property type="match status" value="1"/>
</dbReference>
<dbReference type="GO" id="GO:0003677">
    <property type="term" value="F:DNA binding"/>
    <property type="evidence" value="ECO:0007669"/>
    <property type="project" value="UniProtKB-KW"/>
</dbReference>
<feature type="compositionally biased region" description="Basic and acidic residues" evidence="7">
    <location>
        <begin position="522"/>
        <end position="532"/>
    </location>
</feature>
<dbReference type="InterPro" id="IPR013697">
    <property type="entry name" value="DNA_pol_e_suA_C"/>
</dbReference>
<dbReference type="InterPro" id="IPR043128">
    <property type="entry name" value="Rev_trsase/Diguanyl_cyclase"/>
</dbReference>
<keyword evidence="6" id="KW-0479">Metal-binding</keyword>
<dbReference type="Pfam" id="PF08490">
    <property type="entry name" value="DUF1744"/>
    <property type="match status" value="1"/>
</dbReference>
<gene>
    <name evidence="9" type="ORF">CBR_g8396</name>
</gene>
<accession>A0A388KM27</accession>
<evidence type="ECO:0000256" key="3">
    <source>
        <dbReference type="ARBA" id="ARBA00022705"/>
    </source>
</evidence>
<feature type="compositionally biased region" description="Polar residues" evidence="7">
    <location>
        <begin position="1281"/>
        <end position="1300"/>
    </location>
</feature>
<dbReference type="InterPro" id="IPR055191">
    <property type="entry name" value="POL2_thumb"/>
</dbReference>
<name>A0A388KM27_CHABU</name>
<feature type="compositionally biased region" description="Basic and acidic residues" evidence="7">
    <location>
        <begin position="491"/>
        <end position="509"/>
    </location>
</feature>
<dbReference type="PANTHER" id="PTHR10670:SF0">
    <property type="entry name" value="DNA POLYMERASE EPSILON CATALYTIC SUBUNIT A"/>
    <property type="match status" value="1"/>
</dbReference>
<dbReference type="InterPro" id="IPR043502">
    <property type="entry name" value="DNA/RNA_pol_sf"/>
</dbReference>